<gene>
    <name evidence="12" type="ORF">FD21_GL000886</name>
</gene>
<dbReference type="Pfam" id="PF00359">
    <property type="entry name" value="PTS_EIIA_2"/>
    <property type="match status" value="1"/>
</dbReference>
<keyword evidence="3" id="KW-0963">Cytoplasm</keyword>
<evidence type="ECO:0000256" key="8">
    <source>
        <dbReference type="ARBA" id="ARBA00037387"/>
    </source>
</evidence>
<keyword evidence="7" id="KW-0418">Kinase</keyword>
<dbReference type="eggNOG" id="COG1762">
    <property type="taxonomic scope" value="Bacteria"/>
</dbReference>
<comment type="function">
    <text evidence="8">The phosphoenolpyruvate-dependent sugar phosphotransferase system (sugar PTS), a major carbohydrate active transport system, catalyzes the phosphorylation of incoming sugar substrates concomitantly with their translocation across the cell membrane. The enzyme II UlaABC PTS system is involved in ascorbate transport.</text>
</comment>
<dbReference type="STRING" id="1133569.FD21_GL000886"/>
<keyword evidence="13" id="KW-1185">Reference proteome</keyword>
<dbReference type="SUPFAM" id="SSF55804">
    <property type="entry name" value="Phoshotransferase/anion transport protein"/>
    <property type="match status" value="1"/>
</dbReference>
<evidence type="ECO:0000256" key="9">
    <source>
        <dbReference type="ARBA" id="ARBA00041175"/>
    </source>
</evidence>
<dbReference type="AlphaFoldDB" id="A0A0R2CBJ4"/>
<evidence type="ECO:0000256" key="2">
    <source>
        <dbReference type="ARBA" id="ARBA00022448"/>
    </source>
</evidence>
<proteinExistence type="predicted"/>
<dbReference type="PATRIC" id="fig|1133569.4.peg.975"/>
<dbReference type="InterPro" id="IPR016152">
    <property type="entry name" value="PTrfase/Anion_transptr"/>
</dbReference>
<dbReference type="Proteomes" id="UP000051576">
    <property type="component" value="Unassembled WGS sequence"/>
</dbReference>
<sequence>MLEKLLNENTVQISNDKDLDWRQAIKLAAQPLLKEGAIETEYITSMIENVENQGPYINIGSKIAMAHARPECGANKISLSFLKTNYTINLLSKDHPINLWFVLSATDNKSHLSLIRDLMNLLTDNEKISYLLNANSKEQLLAGLNLRRKKR</sequence>
<evidence type="ECO:0000256" key="10">
    <source>
        <dbReference type="ARBA" id="ARBA00042072"/>
    </source>
</evidence>
<reference evidence="12 13" key="1">
    <citation type="journal article" date="2015" name="Genome Announc.">
        <title>Expanding the biotechnology potential of lactobacilli through comparative genomics of 213 strains and associated genera.</title>
        <authorList>
            <person name="Sun Z."/>
            <person name="Harris H.M."/>
            <person name="McCann A."/>
            <person name="Guo C."/>
            <person name="Argimon S."/>
            <person name="Zhang W."/>
            <person name="Yang X."/>
            <person name="Jeffery I.B."/>
            <person name="Cooney J.C."/>
            <person name="Kagawa T.F."/>
            <person name="Liu W."/>
            <person name="Song Y."/>
            <person name="Salvetti E."/>
            <person name="Wrobel A."/>
            <person name="Rasinkangas P."/>
            <person name="Parkhill J."/>
            <person name="Rea M.C."/>
            <person name="O'Sullivan O."/>
            <person name="Ritari J."/>
            <person name="Douillard F.P."/>
            <person name="Paul Ross R."/>
            <person name="Yang R."/>
            <person name="Briner A.E."/>
            <person name="Felis G.E."/>
            <person name="de Vos W.M."/>
            <person name="Barrangou R."/>
            <person name="Klaenhammer T.R."/>
            <person name="Caufield P.W."/>
            <person name="Cui Y."/>
            <person name="Zhang H."/>
            <person name="O'Toole P.W."/>
        </authorList>
    </citation>
    <scope>NUCLEOTIDE SEQUENCE [LARGE SCALE GENOMIC DNA]</scope>
    <source>
        <strain evidence="12 13">DSM 20605</strain>
    </source>
</reference>
<keyword evidence="4" id="KW-0597">Phosphoprotein</keyword>
<evidence type="ECO:0000256" key="5">
    <source>
        <dbReference type="ARBA" id="ARBA00022679"/>
    </source>
</evidence>
<protein>
    <recommendedName>
        <fullName evidence="9">Ascorbate-specific PTS system EIIA component</fullName>
    </recommendedName>
    <alternativeName>
        <fullName evidence="10">Ascorbate-specific phosphotransferase enzyme IIA component</fullName>
    </alternativeName>
</protein>
<name>A0A0R2CBJ4_9LACO</name>
<dbReference type="Gene3D" id="3.40.930.10">
    <property type="entry name" value="Mannitol-specific EII, Chain A"/>
    <property type="match status" value="1"/>
</dbReference>
<dbReference type="InterPro" id="IPR051351">
    <property type="entry name" value="Ascorbate-PTS_EIIA_comp"/>
</dbReference>
<organism evidence="12 13">
    <name type="scientific">Liquorilactobacillus vini DSM 20605</name>
    <dbReference type="NCBI Taxonomy" id="1133569"/>
    <lineage>
        <taxon>Bacteria</taxon>
        <taxon>Bacillati</taxon>
        <taxon>Bacillota</taxon>
        <taxon>Bacilli</taxon>
        <taxon>Lactobacillales</taxon>
        <taxon>Lactobacillaceae</taxon>
        <taxon>Liquorilactobacillus</taxon>
    </lineage>
</organism>
<comment type="caution">
    <text evidence="12">The sequence shown here is derived from an EMBL/GenBank/DDBJ whole genome shotgun (WGS) entry which is preliminary data.</text>
</comment>
<dbReference type="CDD" id="cd00211">
    <property type="entry name" value="PTS_IIA_fru"/>
    <property type="match status" value="1"/>
</dbReference>
<dbReference type="PANTHER" id="PTHR36203">
    <property type="entry name" value="ASCORBATE-SPECIFIC PTS SYSTEM EIIA COMPONENT"/>
    <property type="match status" value="1"/>
</dbReference>
<dbReference type="GO" id="GO:0005737">
    <property type="term" value="C:cytoplasm"/>
    <property type="evidence" value="ECO:0007669"/>
    <property type="project" value="UniProtKB-SubCell"/>
</dbReference>
<dbReference type="PROSITE" id="PS51094">
    <property type="entry name" value="PTS_EIIA_TYPE_2"/>
    <property type="match status" value="1"/>
</dbReference>
<evidence type="ECO:0000256" key="6">
    <source>
        <dbReference type="ARBA" id="ARBA00022683"/>
    </source>
</evidence>
<keyword evidence="6" id="KW-0598">Phosphotransferase system</keyword>
<dbReference type="PANTHER" id="PTHR36203:SF1">
    <property type="entry name" value="ASCORBATE-SPECIFIC PTS SYSTEM EIIA COMPONENT"/>
    <property type="match status" value="1"/>
</dbReference>
<evidence type="ECO:0000256" key="7">
    <source>
        <dbReference type="ARBA" id="ARBA00022777"/>
    </source>
</evidence>
<keyword evidence="5" id="KW-0808">Transferase</keyword>
<feature type="domain" description="PTS EIIA type-2" evidence="11">
    <location>
        <begin position="4"/>
        <end position="147"/>
    </location>
</feature>
<evidence type="ECO:0000256" key="4">
    <source>
        <dbReference type="ARBA" id="ARBA00022553"/>
    </source>
</evidence>
<evidence type="ECO:0000256" key="1">
    <source>
        <dbReference type="ARBA" id="ARBA00004496"/>
    </source>
</evidence>
<comment type="subcellular location">
    <subcellularLocation>
        <location evidence="1">Cytoplasm</location>
    </subcellularLocation>
</comment>
<evidence type="ECO:0000259" key="11">
    <source>
        <dbReference type="PROSITE" id="PS51094"/>
    </source>
</evidence>
<dbReference type="RefSeq" id="WP_056970587.1">
    <property type="nucleotide sequence ID" value="NZ_AYYX01000023.1"/>
</dbReference>
<dbReference type="GO" id="GO:0009401">
    <property type="term" value="P:phosphoenolpyruvate-dependent sugar phosphotransferase system"/>
    <property type="evidence" value="ECO:0007669"/>
    <property type="project" value="UniProtKB-KW"/>
</dbReference>
<dbReference type="GO" id="GO:0016301">
    <property type="term" value="F:kinase activity"/>
    <property type="evidence" value="ECO:0007669"/>
    <property type="project" value="UniProtKB-KW"/>
</dbReference>
<accession>A0A0R2CBJ4</accession>
<keyword evidence="2" id="KW-0813">Transport</keyword>
<evidence type="ECO:0000256" key="3">
    <source>
        <dbReference type="ARBA" id="ARBA00022490"/>
    </source>
</evidence>
<dbReference type="InterPro" id="IPR002178">
    <property type="entry name" value="PTS_EIIA_type-2_dom"/>
</dbReference>
<evidence type="ECO:0000313" key="12">
    <source>
        <dbReference type="EMBL" id="KRM88746.1"/>
    </source>
</evidence>
<evidence type="ECO:0000313" key="13">
    <source>
        <dbReference type="Proteomes" id="UP000051576"/>
    </source>
</evidence>
<dbReference type="EMBL" id="AYYX01000023">
    <property type="protein sequence ID" value="KRM88746.1"/>
    <property type="molecule type" value="Genomic_DNA"/>
</dbReference>